<dbReference type="PANTHER" id="PTHR47343:SF1">
    <property type="entry name" value="TRANSCRIPTIONAL ACTIVATOR SPT7"/>
    <property type="match status" value="1"/>
</dbReference>
<dbReference type="AlphaFoldDB" id="A0A0D6ERB4"/>
<dbReference type="EMBL" id="CENE01000021">
    <property type="protein sequence ID" value="CEQ42115.1"/>
    <property type="molecule type" value="Genomic_DNA"/>
</dbReference>
<keyword evidence="1 2" id="KW-0103">Bromodomain</keyword>
<dbReference type="GO" id="GO:0006357">
    <property type="term" value="P:regulation of transcription by RNA polymerase II"/>
    <property type="evidence" value="ECO:0007669"/>
    <property type="project" value="TreeGrafter"/>
</dbReference>
<name>A0A0D6ERB4_SPOSA</name>
<feature type="domain" description="Bromo" evidence="4">
    <location>
        <begin position="71"/>
        <end position="141"/>
    </location>
</feature>
<dbReference type="InterPro" id="IPR001487">
    <property type="entry name" value="Bromodomain"/>
</dbReference>
<organism evidence="5 6">
    <name type="scientific">Sporidiobolus salmonicolor</name>
    <name type="common">Yeast-like fungus</name>
    <name type="synonym">Sporobolomyces salmonicolor</name>
    <dbReference type="NCBI Taxonomy" id="5005"/>
    <lineage>
        <taxon>Eukaryota</taxon>
        <taxon>Fungi</taxon>
        <taxon>Dikarya</taxon>
        <taxon>Basidiomycota</taxon>
        <taxon>Pucciniomycotina</taxon>
        <taxon>Microbotryomycetes</taxon>
        <taxon>Sporidiobolales</taxon>
        <taxon>Sporidiobolaceae</taxon>
        <taxon>Sporobolomyces</taxon>
    </lineage>
</organism>
<feature type="region of interest" description="Disordered" evidence="3">
    <location>
        <begin position="355"/>
        <end position="381"/>
    </location>
</feature>
<evidence type="ECO:0000256" key="3">
    <source>
        <dbReference type="SAM" id="MobiDB-lite"/>
    </source>
</evidence>
<dbReference type="GO" id="GO:0006325">
    <property type="term" value="P:chromatin organization"/>
    <property type="evidence" value="ECO:0007669"/>
    <property type="project" value="UniProtKB-ARBA"/>
</dbReference>
<dbReference type="GO" id="GO:0046695">
    <property type="term" value="C:SLIK (SAGA-like) complex"/>
    <property type="evidence" value="ECO:0007669"/>
    <property type="project" value="InterPro"/>
</dbReference>
<feature type="region of interest" description="Disordered" evidence="3">
    <location>
        <begin position="181"/>
        <end position="240"/>
    </location>
</feature>
<evidence type="ECO:0000313" key="5">
    <source>
        <dbReference type="EMBL" id="CEQ42115.1"/>
    </source>
</evidence>
<dbReference type="GO" id="GO:0005198">
    <property type="term" value="F:structural molecule activity"/>
    <property type="evidence" value="ECO:0007669"/>
    <property type="project" value="TreeGrafter"/>
</dbReference>
<gene>
    <name evidence="5" type="primary">SPOSA6832_03880</name>
</gene>
<dbReference type="Pfam" id="PF00439">
    <property type="entry name" value="Bromodomain"/>
    <property type="match status" value="1"/>
</dbReference>
<feature type="region of interest" description="Disordered" evidence="3">
    <location>
        <begin position="404"/>
        <end position="436"/>
    </location>
</feature>
<dbReference type="InterPro" id="IPR037782">
    <property type="entry name" value="Spt7"/>
</dbReference>
<dbReference type="SMART" id="SM00297">
    <property type="entry name" value="BROMO"/>
    <property type="match status" value="1"/>
</dbReference>
<sequence length="753" mass="80678">MKYLFAAIDARQSREKEAGKGSAVNGRSARPKYNALQLKRLVIEASEAVDDKSAANDFQDTLERIVNEIKNTTEHSGPFLQKVRKADVPDYYDVIKRPMDLATLLKKVKQQSYRTKKAFAEDLDLIWSNCLLYNSHPNHPLRHSAEVLRAKSNQLLEFITDPVLSQRSLLAASLGGRDRRGSSIWAGTPDVEDGDADAESDDDAARSRRGMSERLLNGVNGEVRDSSASPGPSRSATPAFIERRLSRKLSRGPLGRISLSPEPLAAAEIPFEERPAIIRTAQSMNDFLSLDEELAKLERCDFKPVPSALVLPPSVFSSAPTSAAPVPAQSAVTSLIRNLNPTLLSKSSSVPIANVNGTETPAAQSPPSSTAPLPAAAPRDPSEPIEALWWDVVASTSTAPLLFPSSANTAPTTNGINGTNGHSEDAALPDETPIPSLAAGMPHIPWVGYTVTPFSTVSSSAKGKGKGRAIESGVAVGKPKTGKKGGAKAEAEESGLAIKMRRNIDTLRRIRKAGDRLLRESQTGDLAELPPVSSDESEVEEPVDAAMDVDGNSIAQQSTRPRPRKRARFAGPPVPKSAFRCPATAPLAAQQSLRGASGDVLSHAGFEGTSGMALDVLAHVAAEYLTNLGRTDILLHTLAENGVPAPSSLEAYVSEDIDRYGTRLSDLLAKLDRTRQERLDEISPEDQQKAEQADDEVFADDGEALVRGDIAAWTGDDFFGVAEIGLDRDLGISSLIVPKQILREESLASTDGL</sequence>
<feature type="compositionally biased region" description="Acidic residues" evidence="3">
    <location>
        <begin position="190"/>
        <end position="202"/>
    </location>
</feature>
<dbReference type="OrthoDB" id="21449at2759"/>
<reference evidence="6" key="1">
    <citation type="submission" date="2015-02" db="EMBL/GenBank/DDBJ databases">
        <authorList>
            <person name="Gon?alves P."/>
        </authorList>
    </citation>
    <scope>NUCLEOTIDE SEQUENCE [LARGE SCALE GENOMIC DNA]</scope>
</reference>
<dbReference type="Gene3D" id="1.10.20.10">
    <property type="entry name" value="Histone, subunit A"/>
    <property type="match status" value="1"/>
</dbReference>
<feature type="compositionally biased region" description="Basic and acidic residues" evidence="3">
    <location>
        <begin position="203"/>
        <end position="212"/>
    </location>
</feature>
<protein>
    <submittedName>
        <fullName evidence="5">SPOSA6832_03880-mRNA-1:cds</fullName>
    </submittedName>
</protein>
<dbReference type="SUPFAM" id="SSF47370">
    <property type="entry name" value="Bromodomain"/>
    <property type="match status" value="1"/>
</dbReference>
<feature type="compositionally biased region" description="Polar residues" evidence="3">
    <location>
        <begin position="226"/>
        <end position="236"/>
    </location>
</feature>
<evidence type="ECO:0000256" key="2">
    <source>
        <dbReference type="PROSITE-ProRule" id="PRU00035"/>
    </source>
</evidence>
<evidence type="ECO:0000256" key="1">
    <source>
        <dbReference type="ARBA" id="ARBA00023117"/>
    </source>
</evidence>
<dbReference type="GO" id="GO:0046982">
    <property type="term" value="F:protein heterodimerization activity"/>
    <property type="evidence" value="ECO:0007669"/>
    <property type="project" value="InterPro"/>
</dbReference>
<dbReference type="Gene3D" id="1.20.920.10">
    <property type="entry name" value="Bromodomain-like"/>
    <property type="match status" value="1"/>
</dbReference>
<feature type="compositionally biased region" description="Low complexity" evidence="3">
    <location>
        <begin position="361"/>
        <end position="378"/>
    </location>
</feature>
<dbReference type="InterPro" id="IPR009072">
    <property type="entry name" value="Histone-fold"/>
</dbReference>
<dbReference type="Proteomes" id="UP000243876">
    <property type="component" value="Unassembled WGS sequence"/>
</dbReference>
<feature type="non-terminal residue" evidence="5">
    <location>
        <position position="1"/>
    </location>
</feature>
<evidence type="ECO:0000259" key="4">
    <source>
        <dbReference type="PROSITE" id="PS50014"/>
    </source>
</evidence>
<evidence type="ECO:0000313" key="6">
    <source>
        <dbReference type="Proteomes" id="UP000243876"/>
    </source>
</evidence>
<proteinExistence type="predicted"/>
<dbReference type="GO" id="GO:0000124">
    <property type="term" value="C:SAGA complex"/>
    <property type="evidence" value="ECO:0007669"/>
    <property type="project" value="InterPro"/>
</dbReference>
<feature type="region of interest" description="Disordered" evidence="3">
    <location>
        <begin position="548"/>
        <end position="576"/>
    </location>
</feature>
<keyword evidence="6" id="KW-1185">Reference proteome</keyword>
<dbReference type="CDD" id="cd22927">
    <property type="entry name" value="HFD_SPT7"/>
    <property type="match status" value="1"/>
</dbReference>
<dbReference type="InterPro" id="IPR036427">
    <property type="entry name" value="Bromodomain-like_sf"/>
</dbReference>
<feature type="compositionally biased region" description="Polar residues" evidence="3">
    <location>
        <begin position="404"/>
        <end position="421"/>
    </location>
</feature>
<dbReference type="PROSITE" id="PS50014">
    <property type="entry name" value="BROMODOMAIN_2"/>
    <property type="match status" value="1"/>
</dbReference>
<accession>A0A0D6ERB4</accession>
<dbReference type="PANTHER" id="PTHR47343">
    <property type="entry name" value="TRANSCRIPTIONAL ACTIVATOR SPT7"/>
    <property type="match status" value="1"/>
</dbReference>
<dbReference type="PRINTS" id="PR00503">
    <property type="entry name" value="BROMODOMAIN"/>
</dbReference>